<keyword evidence="5" id="KW-1185">Reference proteome</keyword>
<feature type="domain" description="DUF4408" evidence="3">
    <location>
        <begin position="36"/>
        <end position="68"/>
    </location>
</feature>
<dbReference type="Pfam" id="PF05553">
    <property type="entry name" value="DUF761"/>
    <property type="match status" value="1"/>
</dbReference>
<proteinExistence type="predicted"/>
<gene>
    <name evidence="4" type="ORF">Salat_0257500</name>
</gene>
<feature type="transmembrane region" description="Helical" evidence="2">
    <location>
        <begin position="49"/>
        <end position="69"/>
    </location>
</feature>
<dbReference type="InterPro" id="IPR008480">
    <property type="entry name" value="DUF761_pln"/>
</dbReference>
<keyword evidence="2" id="KW-0812">Transmembrane</keyword>
<keyword evidence="2" id="KW-1133">Transmembrane helix</keyword>
<reference evidence="4" key="2">
    <citation type="journal article" date="2024" name="Plant">
        <title>Genomic evolution and insights into agronomic trait innovations of Sesamum species.</title>
        <authorList>
            <person name="Miao H."/>
            <person name="Wang L."/>
            <person name="Qu L."/>
            <person name="Liu H."/>
            <person name="Sun Y."/>
            <person name="Le M."/>
            <person name="Wang Q."/>
            <person name="Wei S."/>
            <person name="Zheng Y."/>
            <person name="Lin W."/>
            <person name="Duan Y."/>
            <person name="Cao H."/>
            <person name="Xiong S."/>
            <person name="Wang X."/>
            <person name="Wei L."/>
            <person name="Li C."/>
            <person name="Ma Q."/>
            <person name="Ju M."/>
            <person name="Zhao R."/>
            <person name="Li G."/>
            <person name="Mu C."/>
            <person name="Tian Q."/>
            <person name="Mei H."/>
            <person name="Zhang T."/>
            <person name="Gao T."/>
            <person name="Zhang H."/>
        </authorList>
    </citation>
    <scope>NUCLEOTIDE SEQUENCE</scope>
    <source>
        <strain evidence="4">3651</strain>
    </source>
</reference>
<comment type="caution">
    <text evidence="4">The sequence shown here is derived from an EMBL/GenBank/DDBJ whole genome shotgun (WGS) entry which is preliminary data.</text>
</comment>
<evidence type="ECO:0000259" key="3">
    <source>
        <dbReference type="Pfam" id="PF14364"/>
    </source>
</evidence>
<dbReference type="Pfam" id="PF14364">
    <property type="entry name" value="DUF4408"/>
    <property type="match status" value="1"/>
</dbReference>
<evidence type="ECO:0000313" key="5">
    <source>
        <dbReference type="Proteomes" id="UP001293254"/>
    </source>
</evidence>
<dbReference type="Proteomes" id="UP001293254">
    <property type="component" value="Unassembled WGS sequence"/>
</dbReference>
<sequence length="348" mass="39105">MSGWILSAKVLLISAGVVALAMGLRFSVPIAVNGIPAMWSIILSWMKPPYLYIIINGIIITIAASSRFHQSQSEQPAARSEHFISVKTPPAASFASFSAQTDIMAVVQQSTAAVDAEVVVSEVEDTVVELKPVMVNGSKIDVDIKAEEEVVVESQAETEDVFVDSMMSAYNTLPQKIISQELQVESRLPVREKPLLPVREKPLWPVREKPPASSRFGHRKPIRAIPEVSGVRSLKVAKPKRQETLESTWKMITEGRHVPLTRHLKKSDTWEHHQPPTVEQVTKSETFKERSTYQSPAAASLKIRKEPSLGQEELNRRVEAFINKFNEEMRMQRQESLNQYMEMINRGV</sequence>
<dbReference type="PANTHER" id="PTHR33098:SF75">
    <property type="entry name" value="DUF4408 DOMAIN PROTEIN"/>
    <property type="match status" value="1"/>
</dbReference>
<feature type="region of interest" description="Disordered" evidence="1">
    <location>
        <begin position="267"/>
        <end position="293"/>
    </location>
</feature>
<accession>A0AAE1YZK2</accession>
<dbReference type="InterPro" id="IPR025520">
    <property type="entry name" value="DUF4408"/>
</dbReference>
<keyword evidence="2" id="KW-0472">Membrane</keyword>
<evidence type="ECO:0000256" key="2">
    <source>
        <dbReference type="SAM" id="Phobius"/>
    </source>
</evidence>
<dbReference type="PANTHER" id="PTHR33098">
    <property type="entry name" value="COTTON FIBER (DUF761)"/>
    <property type="match status" value="1"/>
</dbReference>
<organism evidence="4 5">
    <name type="scientific">Sesamum alatum</name>
    <dbReference type="NCBI Taxonomy" id="300844"/>
    <lineage>
        <taxon>Eukaryota</taxon>
        <taxon>Viridiplantae</taxon>
        <taxon>Streptophyta</taxon>
        <taxon>Embryophyta</taxon>
        <taxon>Tracheophyta</taxon>
        <taxon>Spermatophyta</taxon>
        <taxon>Magnoliopsida</taxon>
        <taxon>eudicotyledons</taxon>
        <taxon>Gunneridae</taxon>
        <taxon>Pentapetalae</taxon>
        <taxon>asterids</taxon>
        <taxon>lamiids</taxon>
        <taxon>Lamiales</taxon>
        <taxon>Pedaliaceae</taxon>
        <taxon>Sesamum</taxon>
    </lineage>
</organism>
<evidence type="ECO:0000313" key="4">
    <source>
        <dbReference type="EMBL" id="KAK4439226.1"/>
    </source>
</evidence>
<dbReference type="EMBL" id="JACGWO010000001">
    <property type="protein sequence ID" value="KAK4439226.1"/>
    <property type="molecule type" value="Genomic_DNA"/>
</dbReference>
<dbReference type="AlphaFoldDB" id="A0AAE1YZK2"/>
<protein>
    <recommendedName>
        <fullName evidence="3">DUF4408 domain-containing protein</fullName>
    </recommendedName>
</protein>
<reference evidence="4" key="1">
    <citation type="submission" date="2020-06" db="EMBL/GenBank/DDBJ databases">
        <authorList>
            <person name="Li T."/>
            <person name="Hu X."/>
            <person name="Zhang T."/>
            <person name="Song X."/>
            <person name="Zhang H."/>
            <person name="Dai N."/>
            <person name="Sheng W."/>
            <person name="Hou X."/>
            <person name="Wei L."/>
        </authorList>
    </citation>
    <scope>NUCLEOTIDE SEQUENCE</scope>
    <source>
        <strain evidence="4">3651</strain>
        <tissue evidence="4">Leaf</tissue>
    </source>
</reference>
<evidence type="ECO:0000256" key="1">
    <source>
        <dbReference type="SAM" id="MobiDB-lite"/>
    </source>
</evidence>
<name>A0AAE1YZK2_9LAMI</name>